<accession>A0A8T1WRA9</accession>
<organism evidence="2 3">
    <name type="scientific">Phytophthora boehmeriae</name>
    <dbReference type="NCBI Taxonomy" id="109152"/>
    <lineage>
        <taxon>Eukaryota</taxon>
        <taxon>Sar</taxon>
        <taxon>Stramenopiles</taxon>
        <taxon>Oomycota</taxon>
        <taxon>Peronosporomycetes</taxon>
        <taxon>Peronosporales</taxon>
        <taxon>Peronosporaceae</taxon>
        <taxon>Phytophthora</taxon>
    </lineage>
</organism>
<dbReference type="EMBL" id="JAGDFL010000189">
    <property type="protein sequence ID" value="KAG7395761.1"/>
    <property type="molecule type" value="Genomic_DNA"/>
</dbReference>
<dbReference type="PANTHER" id="PTHR35796:SF3">
    <property type="entry name" value="BHLH DOMAIN-CONTAINING PROTEIN"/>
    <property type="match status" value="1"/>
</dbReference>
<evidence type="ECO:0000313" key="2">
    <source>
        <dbReference type="EMBL" id="KAG7395761.1"/>
    </source>
</evidence>
<feature type="compositionally biased region" description="Basic residues" evidence="1">
    <location>
        <begin position="114"/>
        <end position="124"/>
    </location>
</feature>
<dbReference type="PANTHER" id="PTHR35796">
    <property type="entry name" value="HYPOTHETICAL CYTOSOLIC PROTEIN"/>
    <property type="match status" value="1"/>
</dbReference>
<feature type="region of interest" description="Disordered" evidence="1">
    <location>
        <begin position="88"/>
        <end position="127"/>
    </location>
</feature>
<dbReference type="Proteomes" id="UP000693981">
    <property type="component" value="Unassembled WGS sequence"/>
</dbReference>
<proteinExistence type="predicted"/>
<dbReference type="AlphaFoldDB" id="A0A8T1WRA9"/>
<sequence length="276" mass="30613">MNFEPTAAEEEDSQTLEAALSFLAECEASTEWLLGAEESLDLVDIDHEGLNEFLDENLELPSLTEQSIPTEVGSFLDGVSPVSVESTLALRDSTSRPSSEIGSPTSDQLSVQGKKTKQPRKYSNRARDARREELVYLRQKVKDLQLQLDQLRDTRKPQTASAPFSSVAAPLSAADLKNATIRKRSSLRNAKVTTNTPSATFSSVAAPMASTASPSHLSAVWGDMAQRQALERQKAERENVRLKLVLEKQIKMAKSLERILKKRHNERVKYRNASMS</sequence>
<feature type="compositionally biased region" description="Polar residues" evidence="1">
    <location>
        <begin position="95"/>
        <end position="113"/>
    </location>
</feature>
<gene>
    <name evidence="2" type="ORF">PHYBOEH_003196</name>
</gene>
<reference evidence="2" key="1">
    <citation type="submission" date="2021-02" db="EMBL/GenBank/DDBJ databases">
        <authorList>
            <person name="Palmer J.M."/>
        </authorList>
    </citation>
    <scope>NUCLEOTIDE SEQUENCE</scope>
    <source>
        <strain evidence="2">SCRP23</strain>
    </source>
</reference>
<evidence type="ECO:0000313" key="3">
    <source>
        <dbReference type="Proteomes" id="UP000693981"/>
    </source>
</evidence>
<evidence type="ECO:0000256" key="1">
    <source>
        <dbReference type="SAM" id="MobiDB-lite"/>
    </source>
</evidence>
<keyword evidence="3" id="KW-1185">Reference proteome</keyword>
<comment type="caution">
    <text evidence="2">The sequence shown here is derived from an EMBL/GenBank/DDBJ whole genome shotgun (WGS) entry which is preliminary data.</text>
</comment>
<protein>
    <submittedName>
        <fullName evidence="2">Uncharacterized protein</fullName>
    </submittedName>
</protein>
<dbReference type="OrthoDB" id="77763at2759"/>
<name>A0A8T1WRA9_9STRA</name>